<evidence type="ECO:0000256" key="5">
    <source>
        <dbReference type="ARBA" id="ARBA00022553"/>
    </source>
</evidence>
<comment type="similarity">
    <text evidence="3">Belongs to the ATP-dependent AMP-binding enzyme family.</text>
</comment>
<evidence type="ECO:0000256" key="2">
    <source>
        <dbReference type="ARBA" id="ARBA00004924"/>
    </source>
</evidence>
<dbReference type="Gene3D" id="3.30.300.30">
    <property type="match status" value="2"/>
</dbReference>
<dbReference type="InterPro" id="IPR009081">
    <property type="entry name" value="PP-bd_ACP"/>
</dbReference>
<dbReference type="PANTHER" id="PTHR45527:SF10">
    <property type="entry name" value="PYOCHELIN SYNTHASE PCHF"/>
    <property type="match status" value="1"/>
</dbReference>
<evidence type="ECO:0000256" key="8">
    <source>
        <dbReference type="ARBA" id="ARBA00023098"/>
    </source>
</evidence>
<dbReference type="CDD" id="cd19535">
    <property type="entry name" value="Cyc_NRPS"/>
    <property type="match status" value="1"/>
</dbReference>
<dbReference type="SMART" id="SM00823">
    <property type="entry name" value="PKS_PP"/>
    <property type="match status" value="2"/>
</dbReference>
<gene>
    <name evidence="11" type="ORF">AAJCM20276_00740</name>
</gene>
<keyword evidence="9" id="KW-0472">Membrane</keyword>
<dbReference type="GO" id="GO:0008610">
    <property type="term" value="P:lipid biosynthetic process"/>
    <property type="evidence" value="ECO:0007669"/>
    <property type="project" value="InterPro"/>
</dbReference>
<evidence type="ECO:0000313" key="11">
    <source>
        <dbReference type="EMBL" id="BCI65450.1"/>
    </source>
</evidence>
<evidence type="ECO:0000256" key="4">
    <source>
        <dbReference type="ARBA" id="ARBA00022450"/>
    </source>
</evidence>
<organism evidence="11 12">
    <name type="scientific">Acetobacter aceti</name>
    <dbReference type="NCBI Taxonomy" id="435"/>
    <lineage>
        <taxon>Bacteria</taxon>
        <taxon>Pseudomonadati</taxon>
        <taxon>Pseudomonadota</taxon>
        <taxon>Alphaproteobacteria</taxon>
        <taxon>Acetobacterales</taxon>
        <taxon>Acetobacteraceae</taxon>
        <taxon>Acetobacter</taxon>
        <taxon>Acetobacter subgen. Acetobacter</taxon>
    </lineage>
</organism>
<feature type="domain" description="Carrier" evidence="10">
    <location>
        <begin position="557"/>
        <end position="631"/>
    </location>
</feature>
<reference evidence="11 12" key="1">
    <citation type="submission" date="2020-07" db="EMBL/GenBank/DDBJ databases">
        <title>Complete Genome Sequence of an acetic acid bacterium, Acetobacter aceti JCM20276.</title>
        <authorList>
            <person name="Hirose Y."/>
            <person name="Mihara H."/>
        </authorList>
    </citation>
    <scope>NUCLEOTIDE SEQUENCE [LARGE SCALE GENOMIC DNA]</scope>
    <source>
        <strain evidence="11 12">JCM20276</strain>
    </source>
</reference>
<evidence type="ECO:0000256" key="1">
    <source>
        <dbReference type="ARBA" id="ARBA00001957"/>
    </source>
</evidence>
<dbReference type="Gene3D" id="3.30.559.10">
    <property type="entry name" value="Chloramphenicol acetyltransferase-like domain"/>
    <property type="match status" value="1"/>
</dbReference>
<evidence type="ECO:0000256" key="7">
    <source>
        <dbReference type="ARBA" id="ARBA00022832"/>
    </source>
</evidence>
<dbReference type="InterPro" id="IPR020806">
    <property type="entry name" value="PKS_PP-bd"/>
</dbReference>
<dbReference type="InterPro" id="IPR040097">
    <property type="entry name" value="FAAL/FAAC"/>
</dbReference>
<dbReference type="SUPFAM" id="SSF52777">
    <property type="entry name" value="CoA-dependent acyltransferases"/>
    <property type="match status" value="2"/>
</dbReference>
<proteinExistence type="inferred from homology"/>
<keyword evidence="4" id="KW-0596">Phosphopantetheine</keyword>
<dbReference type="InterPro" id="IPR036736">
    <property type="entry name" value="ACP-like_sf"/>
</dbReference>
<dbReference type="InterPro" id="IPR025110">
    <property type="entry name" value="AMP-bd_C"/>
</dbReference>
<dbReference type="InterPro" id="IPR042099">
    <property type="entry name" value="ANL_N_sf"/>
</dbReference>
<dbReference type="GO" id="GO:0006631">
    <property type="term" value="P:fatty acid metabolic process"/>
    <property type="evidence" value="ECO:0007669"/>
    <property type="project" value="UniProtKB-KW"/>
</dbReference>
<dbReference type="InterPro" id="IPR006162">
    <property type="entry name" value="Ppantetheine_attach_site"/>
</dbReference>
<dbReference type="Proteomes" id="UP000515220">
    <property type="component" value="Chromosome"/>
</dbReference>
<feature type="transmembrane region" description="Helical" evidence="9">
    <location>
        <begin position="35"/>
        <end position="56"/>
    </location>
</feature>
<dbReference type="Pfam" id="PF00550">
    <property type="entry name" value="PP-binding"/>
    <property type="match status" value="2"/>
</dbReference>
<keyword evidence="8" id="KW-0443">Lipid metabolism</keyword>
<dbReference type="GO" id="GO:0005737">
    <property type="term" value="C:cytoplasm"/>
    <property type="evidence" value="ECO:0007669"/>
    <property type="project" value="TreeGrafter"/>
</dbReference>
<dbReference type="GO" id="GO:0031177">
    <property type="term" value="F:phosphopantetheine binding"/>
    <property type="evidence" value="ECO:0007669"/>
    <property type="project" value="InterPro"/>
</dbReference>
<accession>A0A6S6PEZ2</accession>
<dbReference type="PROSITE" id="PS00012">
    <property type="entry name" value="PHOSPHOPANTETHEINE"/>
    <property type="match status" value="1"/>
</dbReference>
<keyword evidence="9" id="KW-1133">Transmembrane helix</keyword>
<dbReference type="InterPro" id="IPR010071">
    <property type="entry name" value="AA_adenyl_dom"/>
</dbReference>
<dbReference type="PROSITE" id="PS00455">
    <property type="entry name" value="AMP_BINDING"/>
    <property type="match status" value="2"/>
</dbReference>
<dbReference type="PANTHER" id="PTHR45527">
    <property type="entry name" value="NONRIBOSOMAL PEPTIDE SYNTHETASE"/>
    <property type="match status" value="1"/>
</dbReference>
<dbReference type="GO" id="GO:0071766">
    <property type="term" value="P:Actinobacterium-type cell wall biogenesis"/>
    <property type="evidence" value="ECO:0007669"/>
    <property type="project" value="UniProtKB-ARBA"/>
</dbReference>
<dbReference type="SUPFAM" id="SSF56801">
    <property type="entry name" value="Acetyl-CoA synthetase-like"/>
    <property type="match status" value="2"/>
</dbReference>
<dbReference type="GO" id="GO:0043041">
    <property type="term" value="P:amino acid activation for nonribosomal peptide biosynthetic process"/>
    <property type="evidence" value="ECO:0007669"/>
    <property type="project" value="TreeGrafter"/>
</dbReference>
<evidence type="ECO:0000256" key="3">
    <source>
        <dbReference type="ARBA" id="ARBA00006432"/>
    </source>
</evidence>
<dbReference type="Gene3D" id="3.40.50.12780">
    <property type="entry name" value="N-terminal domain of ligase-like"/>
    <property type="match status" value="2"/>
</dbReference>
<evidence type="ECO:0000259" key="10">
    <source>
        <dbReference type="PROSITE" id="PS50075"/>
    </source>
</evidence>
<dbReference type="PROSITE" id="PS50075">
    <property type="entry name" value="CARRIER"/>
    <property type="match status" value="2"/>
</dbReference>
<dbReference type="NCBIfam" id="TIGR01733">
    <property type="entry name" value="AA-adenyl-dom"/>
    <property type="match status" value="1"/>
</dbReference>
<keyword evidence="5" id="KW-0597">Phosphoprotein</keyword>
<dbReference type="EMBL" id="AP023326">
    <property type="protein sequence ID" value="BCI65450.1"/>
    <property type="molecule type" value="Genomic_DNA"/>
</dbReference>
<keyword evidence="6" id="KW-0436">Ligase</keyword>
<keyword evidence="7" id="KW-0276">Fatty acid metabolism</keyword>
<dbReference type="Gene3D" id="1.10.1200.10">
    <property type="entry name" value="ACP-like"/>
    <property type="match status" value="2"/>
</dbReference>
<dbReference type="GO" id="GO:0016874">
    <property type="term" value="F:ligase activity"/>
    <property type="evidence" value="ECO:0007669"/>
    <property type="project" value="UniProtKB-KW"/>
</dbReference>
<dbReference type="GO" id="GO:0044550">
    <property type="term" value="P:secondary metabolite biosynthetic process"/>
    <property type="evidence" value="ECO:0007669"/>
    <property type="project" value="TreeGrafter"/>
</dbReference>
<comment type="pathway">
    <text evidence="2">Siderophore biosynthesis.</text>
</comment>
<dbReference type="InterPro" id="IPR045851">
    <property type="entry name" value="AMP-bd_C_sf"/>
</dbReference>
<dbReference type="Pfam" id="PF23024">
    <property type="entry name" value="AMP-dom_DIP2-like"/>
    <property type="match status" value="1"/>
</dbReference>
<evidence type="ECO:0000256" key="9">
    <source>
        <dbReference type="SAM" id="Phobius"/>
    </source>
</evidence>
<dbReference type="InterPro" id="IPR000873">
    <property type="entry name" value="AMP-dep_synth/lig_dom"/>
</dbReference>
<keyword evidence="9" id="KW-0812">Transmembrane</keyword>
<dbReference type="Pfam" id="PF00501">
    <property type="entry name" value="AMP-binding"/>
    <property type="match status" value="2"/>
</dbReference>
<dbReference type="InterPro" id="IPR023213">
    <property type="entry name" value="CAT-like_dom_sf"/>
</dbReference>
<name>A0A6S6PEZ2_ACEAC</name>
<dbReference type="Pfam" id="PF13193">
    <property type="entry name" value="AMP-binding_C"/>
    <property type="match status" value="1"/>
</dbReference>
<protein>
    <recommendedName>
        <fullName evidence="10">Carrier domain-containing protein</fullName>
    </recommendedName>
</protein>
<dbReference type="InterPro" id="IPR001242">
    <property type="entry name" value="Condensation_dom"/>
</dbReference>
<feature type="domain" description="Carrier" evidence="10">
    <location>
        <begin position="1613"/>
        <end position="1688"/>
    </location>
</feature>
<dbReference type="CDD" id="cd05931">
    <property type="entry name" value="FAAL"/>
    <property type="match status" value="1"/>
</dbReference>
<dbReference type="InterPro" id="IPR057737">
    <property type="entry name" value="Condensation_MtbB-like"/>
</dbReference>
<evidence type="ECO:0000256" key="6">
    <source>
        <dbReference type="ARBA" id="ARBA00022598"/>
    </source>
</evidence>
<dbReference type="FunFam" id="3.40.50.12780:FF:000013">
    <property type="entry name" value="Long-chain-fatty-acid--AMP ligase FadD32"/>
    <property type="match status" value="1"/>
</dbReference>
<dbReference type="Pfam" id="PF00668">
    <property type="entry name" value="Condensation"/>
    <property type="match status" value="1"/>
</dbReference>
<evidence type="ECO:0000313" key="12">
    <source>
        <dbReference type="Proteomes" id="UP000515220"/>
    </source>
</evidence>
<comment type="cofactor">
    <cofactor evidence="1">
        <name>pantetheine 4'-phosphate</name>
        <dbReference type="ChEBI" id="CHEBI:47942"/>
    </cofactor>
</comment>
<dbReference type="Gene3D" id="3.30.559.30">
    <property type="entry name" value="Nonribosomal peptide synthetase, condensation domain"/>
    <property type="match status" value="1"/>
</dbReference>
<dbReference type="SUPFAM" id="SSF47336">
    <property type="entry name" value="ACP-like"/>
    <property type="match status" value="2"/>
</dbReference>
<dbReference type="InterPro" id="IPR020845">
    <property type="entry name" value="AMP-binding_CS"/>
</dbReference>
<sequence length="1693" mass="186109">MLDVQASLTYAELDAQARKVAVSLLKRSSRGARCLLLYPPSIDAVVAFFGCLYAGILPVPVLPYASNRHLDRIVRVAENAGALIGLATDTVVAVLGHHLSLSNGDTLEWLQLSELQNEGDASEWDGFQRTPESIAFLQYTSGSTGTPRGVCVSHANLVNNAQAIASGFRLDDNGVLVSWLPAHHDMGLIGCLLQPVFSGVSTYLLSPLHFTRQPLDWLRAISRYKGNYSGASDFAYRMCIEAAQNGLPDDLDLRSWNTAFSGAEVVRAPTLKKFHETFSPVGFRASSVTACYGMAETTLWVSGAHNSMAHILDVDRQALAAGEAVHSSNSVEIVQLVGCGNIYNDADLRIVDPDTLAECKPSRIGEIWYSGENVAQGYWENPEATAEKFNFSLESAEGKKYLRTGDMGFVRNGQVYITGRLKDIIIINGKNYYPDDIENIVMESHPAMKGAACVAFSVDNDHRNERLVIIVEPHDWHLSQQQQEEATTALRSMISRDAGLRVDEVLFVRRGQVPRTSSGKLQRRAALQRYQAQEFKQIKSRVCQDEPEKAGVAEESKRFQPSLRIFVEEALRLPPGSLRTDIPLTSLGLDSLTAMRISGAIENQFGVEVPLDILFDGASFDDLQERIASADGVSSPRPEIAKNDVPVEGEFPLRPIQRAYVVGRDENVSFGGFSTYVYIEIDGEWHPKQLENAWNKLIVRHASLRTVVLSQGVQKILEAPGKYTIPVADFSGLSEEERREALLACTRDNENRVLPLGVWPLFDLKISKTGHGKNRLHFGIDMLIADLSTIILLLSEMNQLLQGEDLPALPETGFQSYVAYEQAAQSGKTRENALRYWQDRIADIPPPPLSIASLQGQRPRRGRRKYVLSEDLWAGLVQNGERFGLTKSTVMCAIYAEVLGRWSGNAHFHLSLPLNDRLPVDLNIDRVAGDFTRIEILEIDNRNGKSFADRSSDIQKRLRADLAHRMVDGVDVLQLMSRAAPETTECGRVVFTSGIGLPGLATDPDLWILGEEVGGISQTPQVVLDNHVFEMHGGLVVNWDAMENAFPEGFLDSMFESYVALITDLASSPDAWFKTSPLLLTCEQRLTRDHVNATETVLPQGNLDDLFGKQVALTPDAPALLGQGSDTALSYIELRKLADGIAHALGQAPLSGLTGVAIGKSFSGLAAILGVLQSGSGYIPIDPELPLLRREQILAKSGISRVVVSEENVDDPAWSGLEKIIVDTNGAVVRTIPASGMIDEKKSGFEDLAYVIFTSGSTGEPKGVALNHRGPLNTITDLIRCYDINENDRFLALSNLNFDLSVFDIFGPLSSGGAVVLPTAEQLRNPGQILQLMAETGVTIWNSVPALMDTLIDHIENAEEPIPALKLRLVMLSGDWIPLTLPARISAIWPDARVLSLGGATEASIWSISHPIMGSEEGWTSVPYGKPLGNQTFDIFSDRQESCPDWVEGEICIGGIGLAQGYLHDPVRTAEHFVTDPRSGRRFYRTGDLGRYRPNGVIEFLGRRDDQVKINGYRIELGDIEKVIVSHEQVSKAIVLRHGDRYTGRLVAYIVLSDSNEFSLHELKEAARDALPHYMVPERIVVLDDLPLTANGKIDRKALKAKEMSFGETCAGSVGNETIEKLRKIVSDVMGIGEIPSHISAFDLGATSMHLIRIRRRIESEFGCKIGLANLFQNPTVESLSEYLHENVEKVQA</sequence>